<evidence type="ECO:0000313" key="8">
    <source>
        <dbReference type="Proteomes" id="UP000053860"/>
    </source>
</evidence>
<dbReference type="Gene3D" id="1.20.1180.10">
    <property type="entry name" value="Udp N-acetylglucosamine O-acyltransferase, C-terminal domain"/>
    <property type="match status" value="1"/>
</dbReference>
<feature type="domain" description="UDP N-acetylglucosamine O-acyltransferase C-terminal" evidence="6">
    <location>
        <begin position="175"/>
        <end position="256"/>
    </location>
</feature>
<evidence type="ECO:0000256" key="5">
    <source>
        <dbReference type="ARBA" id="ARBA00023315"/>
    </source>
</evidence>
<reference evidence="8" key="1">
    <citation type="journal article" date="2015" name="MBio">
        <title>Genome-Resolved Metagenomic Analysis Reveals Roles for Candidate Phyla and Other Microbial Community Members in Biogeochemical Transformations in Oil Reservoirs.</title>
        <authorList>
            <person name="Hu P."/>
            <person name="Tom L."/>
            <person name="Singh A."/>
            <person name="Thomas B.C."/>
            <person name="Baker B.J."/>
            <person name="Piceno Y.M."/>
            <person name="Andersen G.L."/>
            <person name="Banfield J.F."/>
        </authorList>
    </citation>
    <scope>NUCLEOTIDE SEQUENCE [LARGE SCALE GENOMIC DNA]</scope>
</reference>
<dbReference type="PIRSF" id="PIRSF000456">
    <property type="entry name" value="UDP-GlcNAc_acltr"/>
    <property type="match status" value="1"/>
</dbReference>
<keyword evidence="4" id="KW-0443">Lipid metabolism</keyword>
<protein>
    <submittedName>
        <fullName evidence="7">Acyl-[acyl-carrier-protein]-UDP-N-acetylglucosamine O-acyltransferase</fullName>
    </submittedName>
</protein>
<dbReference type="InterPro" id="IPR010137">
    <property type="entry name" value="Lipid_A_LpxA"/>
</dbReference>
<dbReference type="AlphaFoldDB" id="A0A101HGZ0"/>
<keyword evidence="5 7" id="KW-0012">Acyltransferase</keyword>
<organism evidence="7 8">
    <name type="scientific">Proteiniphilum acetatigenes</name>
    <dbReference type="NCBI Taxonomy" id="294710"/>
    <lineage>
        <taxon>Bacteria</taxon>
        <taxon>Pseudomonadati</taxon>
        <taxon>Bacteroidota</taxon>
        <taxon>Bacteroidia</taxon>
        <taxon>Bacteroidales</taxon>
        <taxon>Dysgonomonadaceae</taxon>
        <taxon>Proteiniphilum</taxon>
    </lineage>
</organism>
<gene>
    <name evidence="7" type="ORF">XD92_1114</name>
</gene>
<comment type="caution">
    <text evidence="7">The sequence shown here is derived from an EMBL/GenBank/DDBJ whole genome shotgun (WGS) entry which is preliminary data.</text>
</comment>
<keyword evidence="3 7" id="KW-0808">Transferase</keyword>
<keyword evidence="2" id="KW-0441">Lipid A biosynthesis</keyword>
<dbReference type="InterPro" id="IPR029098">
    <property type="entry name" value="Acetyltransf_C"/>
</dbReference>
<dbReference type="PATRIC" id="fig|294710.3.peg.1508"/>
<evidence type="ECO:0000256" key="1">
    <source>
        <dbReference type="ARBA" id="ARBA00022516"/>
    </source>
</evidence>
<dbReference type="NCBIfam" id="NF003657">
    <property type="entry name" value="PRK05289.1"/>
    <property type="match status" value="1"/>
</dbReference>
<dbReference type="SUPFAM" id="SSF51161">
    <property type="entry name" value="Trimeric LpxA-like enzymes"/>
    <property type="match status" value="1"/>
</dbReference>
<evidence type="ECO:0000256" key="4">
    <source>
        <dbReference type="ARBA" id="ARBA00023098"/>
    </source>
</evidence>
<evidence type="ECO:0000313" key="7">
    <source>
        <dbReference type="EMBL" id="KUK76671.1"/>
    </source>
</evidence>
<evidence type="ECO:0000259" key="6">
    <source>
        <dbReference type="Pfam" id="PF13720"/>
    </source>
</evidence>
<dbReference type="InterPro" id="IPR037157">
    <property type="entry name" value="Acetyltransf_C_sf"/>
</dbReference>
<dbReference type="NCBIfam" id="TIGR01852">
    <property type="entry name" value="lipid_A_lpxA"/>
    <property type="match status" value="1"/>
</dbReference>
<dbReference type="InterPro" id="IPR001451">
    <property type="entry name" value="Hexapep"/>
</dbReference>
<evidence type="ECO:0000256" key="3">
    <source>
        <dbReference type="ARBA" id="ARBA00022679"/>
    </source>
</evidence>
<dbReference type="GO" id="GO:0009245">
    <property type="term" value="P:lipid A biosynthetic process"/>
    <property type="evidence" value="ECO:0007669"/>
    <property type="project" value="UniProtKB-KW"/>
</dbReference>
<dbReference type="Gene3D" id="2.160.10.10">
    <property type="entry name" value="Hexapeptide repeat proteins"/>
    <property type="match status" value="1"/>
</dbReference>
<sequence length="262" mass="28522">MSSISSMAFVHPEAKLGENVIVEPFAYVDANTEIGDGTRVMTQATILSGARIGRNCFIFPHTTIAGIPQDLKFQGEETTAFIGDHTTIRECATVNRGTASRGYTKVGSNCLIMAYSHVAHDCVLKDHVILGNATQLAGEIEIDDYAIVSGGSLAHQFTRIGAHVMIQGGSKIAKDIPPFVMVGREPISYVGLNIVGLRRRGFSSERINGIQEIYRTLYLSGYNISQAVERIEQDLPASDDRDLILNFVRSSSRGIVRSNMEG</sequence>
<dbReference type="CDD" id="cd03351">
    <property type="entry name" value="LbH_UDP-GlcNAc_AT"/>
    <property type="match status" value="1"/>
</dbReference>
<dbReference type="PANTHER" id="PTHR43480:SF1">
    <property type="entry name" value="ACYL-[ACYL-CARRIER-PROTEIN]--UDP-N-ACETYLGLUCOSAMINE O-ACYLTRANSFERASE, MITOCHONDRIAL-RELATED"/>
    <property type="match status" value="1"/>
</dbReference>
<dbReference type="Pfam" id="PF00132">
    <property type="entry name" value="Hexapep"/>
    <property type="match status" value="2"/>
</dbReference>
<evidence type="ECO:0000256" key="2">
    <source>
        <dbReference type="ARBA" id="ARBA00022556"/>
    </source>
</evidence>
<dbReference type="GO" id="GO:0016020">
    <property type="term" value="C:membrane"/>
    <property type="evidence" value="ECO:0007669"/>
    <property type="project" value="GOC"/>
</dbReference>
<dbReference type="Proteomes" id="UP000053860">
    <property type="component" value="Unassembled WGS sequence"/>
</dbReference>
<name>A0A101HGZ0_9BACT</name>
<dbReference type="EMBL" id="LGGN01000217">
    <property type="protein sequence ID" value="KUK76671.1"/>
    <property type="molecule type" value="Genomic_DNA"/>
</dbReference>
<dbReference type="PANTHER" id="PTHR43480">
    <property type="entry name" value="ACYL-[ACYL-CARRIER-PROTEIN]--UDP-N-ACETYLGLUCOSAMINE O-ACYLTRANSFERASE"/>
    <property type="match status" value="1"/>
</dbReference>
<accession>A0A101HGZ0</accession>
<dbReference type="InterPro" id="IPR011004">
    <property type="entry name" value="Trimer_LpxA-like_sf"/>
</dbReference>
<dbReference type="Pfam" id="PF13720">
    <property type="entry name" value="Acetyltransf_11"/>
    <property type="match status" value="1"/>
</dbReference>
<keyword evidence="1" id="KW-0444">Lipid biosynthesis</keyword>
<proteinExistence type="predicted"/>
<dbReference type="GO" id="GO:0008780">
    <property type="term" value="F:acyl-[acyl-carrier-protein]-UDP-N-acetylglucosamine O-acyltransferase activity"/>
    <property type="evidence" value="ECO:0007669"/>
    <property type="project" value="InterPro"/>
</dbReference>